<keyword evidence="2" id="KW-1185">Reference proteome</keyword>
<dbReference type="EMBL" id="CAWYQH010000090">
    <property type="protein sequence ID" value="CAK8682379.1"/>
    <property type="molecule type" value="Genomic_DNA"/>
</dbReference>
<accession>A0ABP0FVF2</accession>
<dbReference type="Proteomes" id="UP001642483">
    <property type="component" value="Unassembled WGS sequence"/>
</dbReference>
<organism evidence="1 2">
    <name type="scientific">Clavelina lepadiformis</name>
    <name type="common">Light-bulb sea squirt</name>
    <name type="synonym">Ascidia lepadiformis</name>
    <dbReference type="NCBI Taxonomy" id="159417"/>
    <lineage>
        <taxon>Eukaryota</taxon>
        <taxon>Metazoa</taxon>
        <taxon>Chordata</taxon>
        <taxon>Tunicata</taxon>
        <taxon>Ascidiacea</taxon>
        <taxon>Aplousobranchia</taxon>
        <taxon>Clavelinidae</taxon>
        <taxon>Clavelina</taxon>
    </lineage>
</organism>
<proteinExistence type="predicted"/>
<name>A0ABP0FVF2_CLALP</name>
<protein>
    <submittedName>
        <fullName evidence="1">Uncharacterized protein</fullName>
    </submittedName>
</protein>
<evidence type="ECO:0000313" key="2">
    <source>
        <dbReference type="Proteomes" id="UP001642483"/>
    </source>
</evidence>
<reference evidence="1 2" key="1">
    <citation type="submission" date="2024-02" db="EMBL/GenBank/DDBJ databases">
        <authorList>
            <person name="Daric V."/>
            <person name="Darras S."/>
        </authorList>
    </citation>
    <scope>NUCLEOTIDE SEQUENCE [LARGE SCALE GENOMIC DNA]</scope>
</reference>
<evidence type="ECO:0000313" key="1">
    <source>
        <dbReference type="EMBL" id="CAK8682379.1"/>
    </source>
</evidence>
<gene>
    <name evidence="1" type="ORF">CVLEPA_LOCUS13047</name>
</gene>
<sequence length="258" mass="29920">MKDAALNHEKAKKFLKQSLSKVRQREALVQNLHQAQVDKKVQNIISLKNNISANRENLRALQARDAAFGKKRENAEELERRKVLEEGGNPELDIQREVASVESVSAVNFSNVMSQPKLDETSSRISKIEDDVNLAQPEFPGLYTIHYHIGQFSYDWKNICRFNRKTKGQIYIEICAKVMGQPAGNVINMMFFLKKDFFGYNCCLHVLFILYCRQFSYDWKNICRFNRKTKGQIYIEICAKVMGQPAGNVINMMFFLKY</sequence>
<comment type="caution">
    <text evidence="1">The sequence shown here is derived from an EMBL/GenBank/DDBJ whole genome shotgun (WGS) entry which is preliminary data.</text>
</comment>